<dbReference type="AlphaFoldDB" id="A0A4R5QHE1"/>
<evidence type="ECO:0000313" key="4">
    <source>
        <dbReference type="Proteomes" id="UP000295096"/>
    </source>
</evidence>
<name>A0A4R5QHE1_9PROT</name>
<dbReference type="InterPro" id="IPR042100">
    <property type="entry name" value="Bug_dom1"/>
</dbReference>
<dbReference type="CDD" id="cd07012">
    <property type="entry name" value="PBP2_Bug_TTT"/>
    <property type="match status" value="1"/>
</dbReference>
<dbReference type="PIRSF" id="PIRSF017082">
    <property type="entry name" value="YflP"/>
    <property type="match status" value="1"/>
</dbReference>
<dbReference type="EMBL" id="SMSJ01000009">
    <property type="protein sequence ID" value="TDH62730.1"/>
    <property type="molecule type" value="Genomic_DNA"/>
</dbReference>
<organism evidence="3 4">
    <name type="scientific">Dankookia rubra</name>
    <dbReference type="NCBI Taxonomy" id="1442381"/>
    <lineage>
        <taxon>Bacteria</taxon>
        <taxon>Pseudomonadati</taxon>
        <taxon>Pseudomonadota</taxon>
        <taxon>Alphaproteobacteria</taxon>
        <taxon>Acetobacterales</taxon>
        <taxon>Roseomonadaceae</taxon>
        <taxon>Dankookia</taxon>
    </lineage>
</organism>
<proteinExistence type="inferred from homology"/>
<dbReference type="Gene3D" id="3.40.190.10">
    <property type="entry name" value="Periplasmic binding protein-like II"/>
    <property type="match status" value="1"/>
</dbReference>
<keyword evidence="4" id="KW-1185">Reference proteome</keyword>
<keyword evidence="2" id="KW-0732">Signal</keyword>
<dbReference type="RefSeq" id="WP_133288463.1">
    <property type="nucleotide sequence ID" value="NZ_SMSJ01000009.1"/>
</dbReference>
<feature type="signal peptide" evidence="2">
    <location>
        <begin position="1"/>
        <end position="21"/>
    </location>
</feature>
<gene>
    <name evidence="3" type="ORF">E2C06_10015</name>
</gene>
<dbReference type="InterPro" id="IPR005064">
    <property type="entry name" value="BUG"/>
</dbReference>
<dbReference type="OrthoDB" id="7243891at2"/>
<evidence type="ECO:0000313" key="3">
    <source>
        <dbReference type="EMBL" id="TDH62730.1"/>
    </source>
</evidence>
<dbReference type="PANTHER" id="PTHR42928:SF5">
    <property type="entry name" value="BLR1237 PROTEIN"/>
    <property type="match status" value="1"/>
</dbReference>
<evidence type="ECO:0000256" key="2">
    <source>
        <dbReference type="SAM" id="SignalP"/>
    </source>
</evidence>
<accession>A0A4R5QHE1</accession>
<dbReference type="PANTHER" id="PTHR42928">
    <property type="entry name" value="TRICARBOXYLATE-BINDING PROTEIN"/>
    <property type="match status" value="1"/>
</dbReference>
<dbReference type="SUPFAM" id="SSF53850">
    <property type="entry name" value="Periplasmic binding protein-like II"/>
    <property type="match status" value="1"/>
</dbReference>
<reference evidence="3 4" key="1">
    <citation type="journal article" date="2016" name="J. Microbiol.">
        <title>Dankookia rubra gen. nov., sp. nov., an alphaproteobacterium isolated from sediment of a shallow stream.</title>
        <authorList>
            <person name="Kim W.H."/>
            <person name="Kim D.H."/>
            <person name="Kang K."/>
            <person name="Ahn T.Y."/>
        </authorList>
    </citation>
    <scope>NUCLEOTIDE SEQUENCE [LARGE SCALE GENOMIC DNA]</scope>
    <source>
        <strain evidence="3 4">JCM30602</strain>
    </source>
</reference>
<dbReference type="Pfam" id="PF03401">
    <property type="entry name" value="TctC"/>
    <property type="match status" value="1"/>
</dbReference>
<feature type="chain" id="PRO_5020277641" evidence="2">
    <location>
        <begin position="22"/>
        <end position="322"/>
    </location>
</feature>
<comment type="similarity">
    <text evidence="1">Belongs to the UPF0065 (bug) family.</text>
</comment>
<sequence length="322" mass="33929">MRFARRALLAAPALLALPAWAQSWTPDKPVRILIPYTPGAINDALGRLVGERFQDTLGQPGLVENRPGASGSLALAATAQAAPDGSTIVVANTANLCMNPFLFANTGYDSRKDLAPIAVVARVMNALVVRADSPIRSVAELVAAAKAKPGQLSFASSGAGSSPHLAAELFKARTGTDITHVPYRGSAPGLADLLGGRITLSVDNLPNVLPHVQDGRMRALAVTGTERDPALPDVPTFAEAGFPDVEVYVWFGFVGPAALPAAIRDRLSSTIIRIAESPDTAERIRRAGATVWTRGPAPMAKLIDEELEKWGAVIRAANLRLE</sequence>
<comment type="caution">
    <text evidence="3">The sequence shown here is derived from an EMBL/GenBank/DDBJ whole genome shotgun (WGS) entry which is preliminary data.</text>
</comment>
<dbReference type="Proteomes" id="UP000295096">
    <property type="component" value="Unassembled WGS sequence"/>
</dbReference>
<evidence type="ECO:0000256" key="1">
    <source>
        <dbReference type="ARBA" id="ARBA00006987"/>
    </source>
</evidence>
<dbReference type="Gene3D" id="3.40.190.150">
    <property type="entry name" value="Bordetella uptake gene, domain 1"/>
    <property type="match status" value="1"/>
</dbReference>
<protein>
    <submittedName>
        <fullName evidence="3">Tripartite tricarboxylate transporter substrate binding protein</fullName>
    </submittedName>
</protein>